<dbReference type="InterPro" id="IPR036249">
    <property type="entry name" value="Thioredoxin-like_sf"/>
</dbReference>
<dbReference type="AlphaFoldDB" id="A0A0C9NWN7"/>
<dbReference type="EMBL" id="BAYM01000077">
    <property type="protein sequence ID" value="GAN36380.1"/>
    <property type="molecule type" value="Genomic_DNA"/>
</dbReference>
<reference evidence="2" key="1">
    <citation type="submission" date="2014-05" db="EMBL/GenBank/DDBJ databases">
        <title>Whole genome sequencing of Lactobacillus casei NRIC0644.</title>
        <authorList>
            <person name="Atarashi H."/>
            <person name="Yoshida Y."/>
            <person name="Fujimura S."/>
            <person name="Tanaka N."/>
            <person name="Shiwa Y."/>
            <person name="Yoshikawa H."/>
            <person name="Okada S."/>
            <person name="Nakagawa J."/>
        </authorList>
    </citation>
    <scope>NUCLEOTIDE SEQUENCE [LARGE SCALE GENOMIC DNA]</scope>
    <source>
        <strain evidence="2">NRIC0644</strain>
    </source>
</reference>
<organism evidence="1 2">
    <name type="scientific">Lacticaseibacillus paracasei NRIC 0644</name>
    <dbReference type="NCBI Taxonomy" id="1435038"/>
    <lineage>
        <taxon>Bacteria</taxon>
        <taxon>Bacillati</taxon>
        <taxon>Bacillota</taxon>
        <taxon>Bacilli</taxon>
        <taxon>Lactobacillales</taxon>
        <taxon>Lactobacillaceae</taxon>
        <taxon>Lacticaseibacillus</taxon>
    </lineage>
</organism>
<evidence type="ECO:0000313" key="2">
    <source>
        <dbReference type="Proteomes" id="UP000032552"/>
    </source>
</evidence>
<name>A0A0C9NWN7_LACPA</name>
<dbReference type="Proteomes" id="UP000032552">
    <property type="component" value="Unassembled WGS sequence"/>
</dbReference>
<proteinExistence type="predicted"/>
<evidence type="ECO:0000313" key="1">
    <source>
        <dbReference type="EMBL" id="GAN36380.1"/>
    </source>
</evidence>
<dbReference type="Pfam" id="PF13743">
    <property type="entry name" value="Thioredoxin_5"/>
    <property type="match status" value="1"/>
</dbReference>
<keyword evidence="1" id="KW-0413">Isomerase</keyword>
<dbReference type="GO" id="GO:0016853">
    <property type="term" value="F:isomerase activity"/>
    <property type="evidence" value="ECO:0007669"/>
    <property type="project" value="UniProtKB-KW"/>
</dbReference>
<sequence length="216" mass="24992">MEAVNVIEIFLFFNPIGSVCLGTEQKLLRQLDKFQQEVRVHFVPFLNLDIMEQFMKREQLSVGNLAKRNQLLRAAYNLALDYKAAQYQGNKKARMLLLRLQQHAPLVRYQYDAAFVAKMLDKCKLDQEMFYEDRQRSEVKMGFDSDQRTANQMGITQTPSLVIVDTDRKVDDGHAVLIEQIGDPALIPHLCDLIRTDPAGFFTERPENMGSNFRIF</sequence>
<protein>
    <submittedName>
        <fullName evidence="1">Dithiol-disulfide isomerase</fullName>
    </submittedName>
</protein>
<accession>A0A0C9NWN7</accession>
<dbReference type="SUPFAM" id="SSF52833">
    <property type="entry name" value="Thioredoxin-like"/>
    <property type="match status" value="1"/>
</dbReference>
<gene>
    <name evidence="1" type="ORF">LC0644_0969</name>
</gene>
<comment type="caution">
    <text evidence="1">The sequence shown here is derived from an EMBL/GenBank/DDBJ whole genome shotgun (WGS) entry which is preliminary data.</text>
</comment>
<dbReference type="Gene3D" id="3.40.30.10">
    <property type="entry name" value="Glutaredoxin"/>
    <property type="match status" value="1"/>
</dbReference>